<dbReference type="RefSeq" id="WP_307231730.1">
    <property type="nucleotide sequence ID" value="NZ_JAUSTT010000024.1"/>
</dbReference>
<dbReference type="InterPro" id="IPR002178">
    <property type="entry name" value="PTS_EIIA_type-2_dom"/>
</dbReference>
<proteinExistence type="predicted"/>
<evidence type="ECO:0000256" key="6">
    <source>
        <dbReference type="ARBA" id="ARBA00022777"/>
    </source>
</evidence>
<sequence length="143" mass="15577">MIPLNEKLIRLDVEVETAEEAIRRAGELLVAEGKVEERYIDAMVKGYEEVGPYIVLAPSIAIPHARPEHGALEQSVSLIRLKQPVVFGHPTNDPVQLVCAICGVDSSSHVGMLQQLASVLGDKSKLNGIMTAKNKEEILSIIK</sequence>
<dbReference type="PROSITE" id="PS51094">
    <property type="entry name" value="PTS_EIIA_TYPE_2"/>
    <property type="match status" value="1"/>
</dbReference>
<keyword evidence="6" id="KW-0418">Kinase</keyword>
<gene>
    <name evidence="8" type="ORF">J2S08_003485</name>
</gene>
<evidence type="ECO:0000256" key="4">
    <source>
        <dbReference type="ARBA" id="ARBA00022679"/>
    </source>
</evidence>
<protein>
    <submittedName>
        <fullName evidence="8">Mannitol/fructose-specific phosphotransferase system IIA component (Ntr-type)</fullName>
    </submittedName>
</protein>
<evidence type="ECO:0000256" key="5">
    <source>
        <dbReference type="ARBA" id="ARBA00022683"/>
    </source>
</evidence>
<comment type="subcellular location">
    <subcellularLocation>
        <location evidence="1">Cytoplasm</location>
    </subcellularLocation>
</comment>
<dbReference type="SUPFAM" id="SSF55804">
    <property type="entry name" value="Phoshotransferase/anion transport protein"/>
    <property type="match status" value="1"/>
</dbReference>
<evidence type="ECO:0000256" key="2">
    <source>
        <dbReference type="ARBA" id="ARBA00022448"/>
    </source>
</evidence>
<dbReference type="PANTHER" id="PTHR36203">
    <property type="entry name" value="ASCORBATE-SPECIFIC PTS SYSTEM EIIA COMPONENT"/>
    <property type="match status" value="1"/>
</dbReference>
<dbReference type="PANTHER" id="PTHR36203:SF5">
    <property type="entry name" value="PTS SYSTEM, EIIA COMPONENT"/>
    <property type="match status" value="1"/>
</dbReference>
<keyword evidence="2" id="KW-0813">Transport</keyword>
<evidence type="ECO:0000313" key="9">
    <source>
        <dbReference type="Proteomes" id="UP001223586"/>
    </source>
</evidence>
<dbReference type="Pfam" id="PF00359">
    <property type="entry name" value="PTS_EIIA_2"/>
    <property type="match status" value="1"/>
</dbReference>
<keyword evidence="5" id="KW-0598">Phosphotransferase system</keyword>
<dbReference type="PROSITE" id="PS00372">
    <property type="entry name" value="PTS_EIIA_TYPE_2_HIS"/>
    <property type="match status" value="1"/>
</dbReference>
<organism evidence="8 9">
    <name type="scientific">Bacillus chungangensis</name>
    <dbReference type="NCBI Taxonomy" id="587633"/>
    <lineage>
        <taxon>Bacteria</taxon>
        <taxon>Bacillati</taxon>
        <taxon>Bacillota</taxon>
        <taxon>Bacilli</taxon>
        <taxon>Bacillales</taxon>
        <taxon>Bacillaceae</taxon>
        <taxon>Bacillus</taxon>
    </lineage>
</organism>
<dbReference type="InterPro" id="IPR051351">
    <property type="entry name" value="Ascorbate-PTS_EIIA_comp"/>
</dbReference>
<keyword evidence="3" id="KW-0963">Cytoplasm</keyword>
<name>A0ABT9WWJ6_9BACI</name>
<evidence type="ECO:0000256" key="3">
    <source>
        <dbReference type="ARBA" id="ARBA00022490"/>
    </source>
</evidence>
<keyword evidence="4" id="KW-0808">Transferase</keyword>
<comment type="caution">
    <text evidence="8">The sequence shown here is derived from an EMBL/GenBank/DDBJ whole genome shotgun (WGS) entry which is preliminary data.</text>
</comment>
<feature type="domain" description="PTS EIIA type-2" evidence="7">
    <location>
        <begin position="2"/>
        <end position="143"/>
    </location>
</feature>
<dbReference type="CDD" id="cd00211">
    <property type="entry name" value="PTS_IIA_fru"/>
    <property type="match status" value="1"/>
</dbReference>
<dbReference type="EMBL" id="JAUSTT010000024">
    <property type="protein sequence ID" value="MDQ0177605.1"/>
    <property type="molecule type" value="Genomic_DNA"/>
</dbReference>
<accession>A0ABT9WWJ6</accession>
<evidence type="ECO:0000313" key="8">
    <source>
        <dbReference type="EMBL" id="MDQ0177605.1"/>
    </source>
</evidence>
<reference evidence="8 9" key="1">
    <citation type="submission" date="2023-07" db="EMBL/GenBank/DDBJ databases">
        <title>Genomic Encyclopedia of Type Strains, Phase IV (KMG-IV): sequencing the most valuable type-strain genomes for metagenomic binning, comparative biology and taxonomic classification.</title>
        <authorList>
            <person name="Goeker M."/>
        </authorList>
    </citation>
    <scope>NUCLEOTIDE SEQUENCE [LARGE SCALE GENOMIC DNA]</scope>
    <source>
        <strain evidence="8 9">DSM 23837</strain>
    </source>
</reference>
<evidence type="ECO:0000256" key="1">
    <source>
        <dbReference type="ARBA" id="ARBA00004496"/>
    </source>
</evidence>
<keyword evidence="9" id="KW-1185">Reference proteome</keyword>
<dbReference type="Proteomes" id="UP001223586">
    <property type="component" value="Unassembled WGS sequence"/>
</dbReference>
<dbReference type="InterPro" id="IPR016152">
    <property type="entry name" value="PTrfase/Anion_transptr"/>
</dbReference>
<dbReference type="Gene3D" id="3.40.930.10">
    <property type="entry name" value="Mannitol-specific EII, Chain A"/>
    <property type="match status" value="1"/>
</dbReference>
<evidence type="ECO:0000259" key="7">
    <source>
        <dbReference type="PROSITE" id="PS51094"/>
    </source>
</evidence>